<evidence type="ECO:0000313" key="1">
    <source>
        <dbReference type="EMBL" id="KEF39326.1"/>
    </source>
</evidence>
<dbReference type="PATRIC" id="fig|1348973.3.peg.1059"/>
<evidence type="ECO:0008006" key="3">
    <source>
        <dbReference type="Google" id="ProtNLM"/>
    </source>
</evidence>
<dbReference type="SUPFAM" id="SSF52540">
    <property type="entry name" value="P-loop containing nucleoside triphosphate hydrolases"/>
    <property type="match status" value="1"/>
</dbReference>
<accession>A0A072NPC3</accession>
<dbReference type="Proteomes" id="UP000027936">
    <property type="component" value="Unassembled WGS sequence"/>
</dbReference>
<proteinExistence type="predicted"/>
<dbReference type="RefSeq" id="WP_035193905.1">
    <property type="nucleotide sequence ID" value="NZ_JJRY01000003.1"/>
</dbReference>
<comment type="caution">
    <text evidence="1">The sequence shown here is derived from an EMBL/GenBank/DDBJ whole genome shotgun (WGS) entry which is preliminary data.</text>
</comment>
<name>A0A072NPC3_SCHAZ</name>
<dbReference type="InterPro" id="IPR027417">
    <property type="entry name" value="P-loop_NTPase"/>
</dbReference>
<reference evidence="1 2" key="1">
    <citation type="submission" date="2014-04" db="EMBL/GenBank/DDBJ databases">
        <title>Draft genome sequence of Bacillus azotoformans MEV2011, a (co-) denitrifying strain unable to grow in the presence of oxygen.</title>
        <authorList>
            <person name="Nielsen M."/>
            <person name="Schreiber L."/>
            <person name="Finster K."/>
            <person name="Schramm A."/>
        </authorList>
    </citation>
    <scope>NUCLEOTIDE SEQUENCE [LARGE SCALE GENOMIC DNA]</scope>
    <source>
        <strain evidence="1 2">MEV2011</strain>
    </source>
</reference>
<gene>
    <name evidence="1" type="ORF">M670_01089</name>
</gene>
<dbReference type="AlphaFoldDB" id="A0A072NPC3"/>
<dbReference type="OrthoDB" id="5429664at2"/>
<evidence type="ECO:0000313" key="2">
    <source>
        <dbReference type="Proteomes" id="UP000027936"/>
    </source>
</evidence>
<organism evidence="1 2">
    <name type="scientific">Schinkia azotoformans MEV2011</name>
    <dbReference type="NCBI Taxonomy" id="1348973"/>
    <lineage>
        <taxon>Bacteria</taxon>
        <taxon>Bacillati</taxon>
        <taxon>Bacillota</taxon>
        <taxon>Bacilli</taxon>
        <taxon>Bacillales</taxon>
        <taxon>Bacillaceae</taxon>
        <taxon>Calidifontibacillus/Schinkia group</taxon>
        <taxon>Schinkia</taxon>
    </lineage>
</organism>
<protein>
    <recommendedName>
        <fullName evidence="3">Asp23 family</fullName>
    </recommendedName>
</protein>
<dbReference type="EMBL" id="JJRY01000003">
    <property type="protein sequence ID" value="KEF39326.1"/>
    <property type="molecule type" value="Genomic_DNA"/>
</dbReference>
<sequence length="269" mass="30787">MKVYALVGESGTGKSTSVLHFCDEHNIPAIIDDGILIVNGKKIAGTSAKYENNYIKAVKRATFFYDDHREEVANVIRMTALNKILIVGTSVKMVNLIADKLKLGKIDTYIDVSEIRTSKEINMARYMRNTQGKHVIPIPYMQVEHNKLKKILQKGRKLFSKQAKYIGEETIIQPHFTKGTITINEDVYKEIITHTCKKIKYVKNAKILDYDFTTFQSVTIEIELNCPLEQNIVELLEKVQQKVNEAMLSYFKIEMYAVHIRLAAISPDR</sequence>